<evidence type="ECO:0000313" key="9">
    <source>
        <dbReference type="Proteomes" id="UP000032874"/>
    </source>
</evidence>
<dbReference type="eggNOG" id="COG0546">
    <property type="taxonomic scope" value="Bacteria"/>
</dbReference>
<dbReference type="Proteomes" id="UP000032874">
    <property type="component" value="Unassembled WGS sequence"/>
</dbReference>
<dbReference type="RefSeq" id="WP_039304238.1">
    <property type="nucleotide sequence ID" value="NZ_JQHL01000004.1"/>
</dbReference>
<comment type="caution">
    <text evidence="6">The sequence shown here is derived from an EMBL/GenBank/DDBJ whole genome shotgun (WGS) entry which is preliminary data.</text>
</comment>
<gene>
    <name evidence="7" type="ORF">JV35_11300</name>
    <name evidence="6" type="ORF">KP22_14210</name>
</gene>
<dbReference type="InterPro" id="IPR041492">
    <property type="entry name" value="HAD_2"/>
</dbReference>
<dbReference type="InterPro" id="IPR006439">
    <property type="entry name" value="HAD-SF_hydro_IA"/>
</dbReference>
<dbReference type="EMBL" id="JQHM01000006">
    <property type="protein sequence ID" value="KFX04004.1"/>
    <property type="molecule type" value="Genomic_DNA"/>
</dbReference>
<keyword evidence="8" id="KW-1185">Reference proteome</keyword>
<dbReference type="AlphaFoldDB" id="A0A093RU60"/>
<dbReference type="STRING" id="55207.KP22_14210"/>
<dbReference type="NCBIfam" id="TIGR01549">
    <property type="entry name" value="HAD-SF-IA-v1"/>
    <property type="match status" value="1"/>
</dbReference>
<evidence type="ECO:0000256" key="1">
    <source>
        <dbReference type="ARBA" id="ARBA00000830"/>
    </source>
</evidence>
<dbReference type="OrthoDB" id="9800058at2"/>
<dbReference type="InterPro" id="IPR036412">
    <property type="entry name" value="HAD-like_sf"/>
</dbReference>
<proteinExistence type="inferred from homology"/>
<dbReference type="GO" id="GO:0006281">
    <property type="term" value="P:DNA repair"/>
    <property type="evidence" value="ECO:0007669"/>
    <property type="project" value="TreeGrafter"/>
</dbReference>
<dbReference type="EC" id="3.1.3.18" evidence="4"/>
<dbReference type="Gene3D" id="3.40.50.1000">
    <property type="entry name" value="HAD superfamily/HAD-like"/>
    <property type="match status" value="1"/>
</dbReference>
<dbReference type="Proteomes" id="UP000032869">
    <property type="component" value="Unassembled WGS sequence"/>
</dbReference>
<name>A0A093RU60_9GAMM</name>
<dbReference type="InterPro" id="IPR023198">
    <property type="entry name" value="PGP-like_dom2"/>
</dbReference>
<dbReference type="SFLD" id="SFLDS00003">
    <property type="entry name" value="Haloacid_Dehalogenase"/>
    <property type="match status" value="1"/>
</dbReference>
<accession>A0A093RU60</accession>
<dbReference type="InterPro" id="IPR050155">
    <property type="entry name" value="HAD-like_hydrolase_sf"/>
</dbReference>
<evidence type="ECO:0000313" key="6">
    <source>
        <dbReference type="EMBL" id="KFX04004.1"/>
    </source>
</evidence>
<dbReference type="SFLD" id="SFLDG01129">
    <property type="entry name" value="C1.5:_HAD__Beta-PGM__Phosphata"/>
    <property type="match status" value="1"/>
</dbReference>
<comment type="catalytic activity">
    <reaction evidence="1">
        <text>2-phosphoglycolate + H2O = glycolate + phosphate</text>
        <dbReference type="Rhea" id="RHEA:14369"/>
        <dbReference type="ChEBI" id="CHEBI:15377"/>
        <dbReference type="ChEBI" id="CHEBI:29805"/>
        <dbReference type="ChEBI" id="CHEBI:43474"/>
        <dbReference type="ChEBI" id="CHEBI:58033"/>
        <dbReference type="EC" id="3.1.3.18"/>
    </reaction>
</comment>
<evidence type="ECO:0000256" key="3">
    <source>
        <dbReference type="ARBA" id="ARBA00006171"/>
    </source>
</evidence>
<evidence type="ECO:0000313" key="8">
    <source>
        <dbReference type="Proteomes" id="UP000032869"/>
    </source>
</evidence>
<comment type="pathway">
    <text evidence="2">Organic acid metabolism; glycolate biosynthesis; glycolate from 2-phosphoglycolate: step 1/1.</text>
</comment>
<reference evidence="8 9" key="1">
    <citation type="submission" date="2014-08" db="EMBL/GenBank/DDBJ databases">
        <title>Genome sequences of NCPPB Pectobacterium isolates.</title>
        <authorList>
            <person name="Glover R.H."/>
            <person name="Sapp M."/>
            <person name="Elphinstone J."/>
        </authorList>
    </citation>
    <scope>NUCLEOTIDE SEQUENCE [LARGE SCALE GENOMIC DNA]</scope>
    <source>
        <strain evidence="7 8">NCPPB 2793</strain>
        <strain evidence="6 9">NCPPB 2795</strain>
    </source>
</reference>
<keyword evidence="5" id="KW-0479">Metal-binding</keyword>
<dbReference type="GO" id="GO:0008967">
    <property type="term" value="F:phosphoglycolate phosphatase activity"/>
    <property type="evidence" value="ECO:0007669"/>
    <property type="project" value="UniProtKB-EC"/>
</dbReference>
<dbReference type="Pfam" id="PF13419">
    <property type="entry name" value="HAD_2"/>
    <property type="match status" value="1"/>
</dbReference>
<evidence type="ECO:0000256" key="4">
    <source>
        <dbReference type="ARBA" id="ARBA00013078"/>
    </source>
</evidence>
<dbReference type="PANTHER" id="PTHR43434">
    <property type="entry name" value="PHOSPHOGLYCOLATE PHOSPHATASE"/>
    <property type="match status" value="1"/>
</dbReference>
<dbReference type="EMBL" id="JQHL01000004">
    <property type="protein sequence ID" value="KFX20045.1"/>
    <property type="molecule type" value="Genomic_DNA"/>
</dbReference>
<dbReference type="Gene3D" id="1.10.150.240">
    <property type="entry name" value="Putative phosphatase, domain 2"/>
    <property type="match status" value="1"/>
</dbReference>
<protein>
    <recommendedName>
        <fullName evidence="4">phosphoglycolate phosphatase</fullName>
        <ecNumber evidence="4">3.1.3.18</ecNumber>
    </recommendedName>
</protein>
<sequence length="213" mass="24302">MFNCISLDFDGTICDTKNSIKCTLNDLFPLKKDEEINNIISKGLSLKDTLAYLSDSNINDDDISALVLAYREKYNKEYFVHQKLYPYVKEVIEDLHHKGILTVIVSNKGEKSIHDFLDKNKLTHAISLVVGSRSDVKSKPNTDSWDKVIKKQFTSLSLSNVLHVGDTELDIEYAKNLNIRCGYVTYGFGRPVSDLILKPDFIFEEFNDILKII</sequence>
<evidence type="ECO:0000256" key="5">
    <source>
        <dbReference type="ARBA" id="ARBA00022723"/>
    </source>
</evidence>
<evidence type="ECO:0000256" key="2">
    <source>
        <dbReference type="ARBA" id="ARBA00004818"/>
    </source>
</evidence>
<evidence type="ECO:0000313" key="7">
    <source>
        <dbReference type="EMBL" id="KFX20045.1"/>
    </source>
</evidence>
<dbReference type="InterPro" id="IPR023214">
    <property type="entry name" value="HAD_sf"/>
</dbReference>
<dbReference type="PANTHER" id="PTHR43434:SF1">
    <property type="entry name" value="PHOSPHOGLYCOLATE PHOSPHATASE"/>
    <property type="match status" value="1"/>
</dbReference>
<comment type="similarity">
    <text evidence="3">Belongs to the HAD-like hydrolase superfamily. CbbY/CbbZ/Gph/YieH family.</text>
</comment>
<dbReference type="SUPFAM" id="SSF56784">
    <property type="entry name" value="HAD-like"/>
    <property type="match status" value="1"/>
</dbReference>
<dbReference type="GO" id="GO:0046872">
    <property type="term" value="F:metal ion binding"/>
    <property type="evidence" value="ECO:0007669"/>
    <property type="project" value="UniProtKB-KW"/>
</dbReference>
<organism evidence="6 9">
    <name type="scientific">Pectobacterium betavasculorum</name>
    <dbReference type="NCBI Taxonomy" id="55207"/>
    <lineage>
        <taxon>Bacteria</taxon>
        <taxon>Pseudomonadati</taxon>
        <taxon>Pseudomonadota</taxon>
        <taxon>Gammaproteobacteria</taxon>
        <taxon>Enterobacterales</taxon>
        <taxon>Pectobacteriaceae</taxon>
        <taxon>Pectobacterium</taxon>
    </lineage>
</organism>